<evidence type="ECO:0000256" key="1">
    <source>
        <dbReference type="SAM" id="MobiDB-lite"/>
    </source>
</evidence>
<dbReference type="Proteomes" id="UP001156627">
    <property type="component" value="Unassembled WGS sequence"/>
</dbReference>
<proteinExistence type="predicted"/>
<organism evidence="2 3">
    <name type="scientific">Dyella flagellata</name>
    <dbReference type="NCBI Taxonomy" id="1867833"/>
    <lineage>
        <taxon>Bacteria</taxon>
        <taxon>Pseudomonadati</taxon>
        <taxon>Pseudomonadota</taxon>
        <taxon>Gammaproteobacteria</taxon>
        <taxon>Lysobacterales</taxon>
        <taxon>Rhodanobacteraceae</taxon>
        <taxon>Dyella</taxon>
    </lineage>
</organism>
<evidence type="ECO:0000313" key="2">
    <source>
        <dbReference type="EMBL" id="GLQ87525.1"/>
    </source>
</evidence>
<keyword evidence="3" id="KW-1185">Reference proteome</keyword>
<reference evidence="3" key="1">
    <citation type="journal article" date="2019" name="Int. J. Syst. Evol. Microbiol.">
        <title>The Global Catalogue of Microorganisms (GCM) 10K type strain sequencing project: providing services to taxonomists for standard genome sequencing and annotation.</title>
        <authorList>
            <consortium name="The Broad Institute Genomics Platform"/>
            <consortium name="The Broad Institute Genome Sequencing Center for Infectious Disease"/>
            <person name="Wu L."/>
            <person name="Ma J."/>
        </authorList>
    </citation>
    <scope>NUCLEOTIDE SEQUENCE [LARGE SCALE GENOMIC DNA]</scope>
    <source>
        <strain evidence="3">NBRC 111981</strain>
    </source>
</reference>
<name>A0ABQ5XAF8_9GAMM</name>
<evidence type="ECO:0000313" key="3">
    <source>
        <dbReference type="Proteomes" id="UP001156627"/>
    </source>
</evidence>
<dbReference type="EMBL" id="BSOA01000007">
    <property type="protein sequence ID" value="GLQ87525.1"/>
    <property type="molecule type" value="Genomic_DNA"/>
</dbReference>
<protein>
    <submittedName>
        <fullName evidence="2">Uncharacterized protein</fullName>
    </submittedName>
</protein>
<comment type="caution">
    <text evidence="2">The sequence shown here is derived from an EMBL/GenBank/DDBJ whole genome shotgun (WGS) entry which is preliminary data.</text>
</comment>
<feature type="region of interest" description="Disordered" evidence="1">
    <location>
        <begin position="1"/>
        <end position="42"/>
    </location>
</feature>
<gene>
    <name evidence="2" type="ORF">GCM10007898_10910</name>
</gene>
<accession>A0ABQ5XAF8</accession>
<sequence length="105" mass="11521">MPGDASLFGPFPQFGRQHRGAYGDPGASLQQQGASADRGVATTHHQHMTVAKIGEKRVKRHGASERDLWTVTLTLLGSDGKWLLRRKIWLFGIGFAVQKQGLIDV</sequence>